<feature type="signal peptide" evidence="1">
    <location>
        <begin position="1"/>
        <end position="26"/>
    </location>
</feature>
<dbReference type="RefSeq" id="WP_407592028.1">
    <property type="nucleotide sequence ID" value="NZ_JBHDIY010000002.1"/>
</dbReference>
<gene>
    <name evidence="2" type="ORF">ACERZ8_09845</name>
</gene>
<dbReference type="Pfam" id="PF14224">
    <property type="entry name" value="DUF4331"/>
    <property type="match status" value="1"/>
</dbReference>
<keyword evidence="3" id="KW-1185">Reference proteome</keyword>
<proteinExistence type="predicted"/>
<keyword evidence="1" id="KW-0732">Signal</keyword>
<dbReference type="InterPro" id="IPR025566">
    <property type="entry name" value="DUF4331"/>
</dbReference>
<evidence type="ECO:0000313" key="3">
    <source>
        <dbReference type="Proteomes" id="UP001627408"/>
    </source>
</evidence>
<comment type="caution">
    <text evidence="2">The sequence shown here is derived from an EMBL/GenBank/DDBJ whole genome shotgun (WGS) entry which is preliminary data.</text>
</comment>
<reference evidence="2 3" key="1">
    <citation type="submission" date="2024-08" db="EMBL/GenBank/DDBJ databases">
        <title>Tateyamaria sp. nov., isolated from marine algae.</title>
        <authorList>
            <person name="Choi B.J."/>
            <person name="Kim J.M."/>
            <person name="Lee J.K."/>
            <person name="Choi D.G."/>
            <person name="Bayburt H."/>
            <person name="Baek J.H."/>
            <person name="Han D.M."/>
            <person name="Jeon C.O."/>
        </authorList>
    </citation>
    <scope>NUCLEOTIDE SEQUENCE [LARGE SCALE GENOMIC DNA]</scope>
    <source>
        <strain evidence="2 3">KMU-156</strain>
    </source>
</reference>
<organism evidence="2 3">
    <name type="scientific">Tateyamaria armeniaca</name>
    <dbReference type="NCBI Taxonomy" id="2518930"/>
    <lineage>
        <taxon>Bacteria</taxon>
        <taxon>Pseudomonadati</taxon>
        <taxon>Pseudomonadota</taxon>
        <taxon>Alphaproteobacteria</taxon>
        <taxon>Rhodobacterales</taxon>
        <taxon>Roseobacteraceae</taxon>
        <taxon>Tateyamaria</taxon>
    </lineage>
</organism>
<sequence>MKTKTALALSSAIVAVFAAATGPAVASSHREAPAITEHPKVDGTDFYVFRSYEPGREGYVTLLANYQPLQVNYGGPSYYTMDADGIYEIHIDNDGDAIEDLTFQFDFENELANNGAGIGLDIGGVNVAIPLKYAGPILPGDQSLLNESESYQLTLIEGDRRSGTRSAITRAGSGQTTFTKPLDHVGLKTLPDYDGYANQFIYDFDMAGCTLPGRVFVGQRSDAFALNLGEVFDLINFVPIEGDSAPGAGDGAGFDGGITQSRVNDDVFGKVNVSTLALELPIDCITTGEDTVIGAWTSSSLPQGELENPSPSYEDTSRVGGALVQQSRLSTPLVNEVVIGIPDKDRFNGSEPIDDSSFATYVTNPTFPRLVELLFGPDLGLEDNVAPKNLPRTDLVAAFLTGLPGLNQPQNVVGAEMMRLNTAVPVTPRDAQNSFGVVAEDLAGFPNGRRPGDDVIDIILRVALGALCHPVPLGAELGVEGAEENTASDLVNLGFCTPDQAPIGNVALTDGAPISASELQNAFPYLNAPIPGSPNGTVSVVN</sequence>
<feature type="chain" id="PRO_5045970674" evidence="1">
    <location>
        <begin position="27"/>
        <end position="542"/>
    </location>
</feature>
<accession>A0ABW8USQ8</accession>
<protein>
    <submittedName>
        <fullName evidence="2">DUF4331 domain-containing protein</fullName>
    </submittedName>
</protein>
<dbReference type="Proteomes" id="UP001627408">
    <property type="component" value="Unassembled WGS sequence"/>
</dbReference>
<evidence type="ECO:0000256" key="1">
    <source>
        <dbReference type="SAM" id="SignalP"/>
    </source>
</evidence>
<evidence type="ECO:0000313" key="2">
    <source>
        <dbReference type="EMBL" id="MFL4470158.1"/>
    </source>
</evidence>
<name>A0ABW8USQ8_9RHOB</name>
<dbReference type="EMBL" id="JBHDIY010000002">
    <property type="protein sequence ID" value="MFL4470158.1"/>
    <property type="molecule type" value="Genomic_DNA"/>
</dbReference>